<organism evidence="1 2">
    <name type="scientific">Caenorhabditis nigoni</name>
    <dbReference type="NCBI Taxonomy" id="1611254"/>
    <lineage>
        <taxon>Eukaryota</taxon>
        <taxon>Metazoa</taxon>
        <taxon>Ecdysozoa</taxon>
        <taxon>Nematoda</taxon>
        <taxon>Chromadorea</taxon>
        <taxon>Rhabditida</taxon>
        <taxon>Rhabditina</taxon>
        <taxon>Rhabditomorpha</taxon>
        <taxon>Rhabditoidea</taxon>
        <taxon>Rhabditidae</taxon>
        <taxon>Peloderinae</taxon>
        <taxon>Caenorhabditis</taxon>
    </lineage>
</organism>
<evidence type="ECO:0000313" key="1">
    <source>
        <dbReference type="EMBL" id="PIC20091.1"/>
    </source>
</evidence>
<accession>A0A2G5SZ17</accession>
<dbReference type="AlphaFoldDB" id="A0A2G5SZ17"/>
<sequence length="71" mass="8328">MGAVRCFLFRQGTTKSVSTSSSSLLKQQRSQWQRNVRKSDSNEQSKFFRLRSTFTSPSRIVLVVRRIRFNI</sequence>
<gene>
    <name evidence="1" type="primary">Cnig_chr_X.g25403</name>
    <name evidence="1" type="ORF">B9Z55_025403</name>
</gene>
<proteinExistence type="predicted"/>
<dbReference type="Proteomes" id="UP000230233">
    <property type="component" value="Chromosome X"/>
</dbReference>
<dbReference type="EMBL" id="PDUG01000006">
    <property type="protein sequence ID" value="PIC20091.1"/>
    <property type="molecule type" value="Genomic_DNA"/>
</dbReference>
<keyword evidence="2" id="KW-1185">Reference proteome</keyword>
<comment type="caution">
    <text evidence="1">The sequence shown here is derived from an EMBL/GenBank/DDBJ whole genome shotgun (WGS) entry which is preliminary data.</text>
</comment>
<protein>
    <submittedName>
        <fullName evidence="1">Uncharacterized protein</fullName>
    </submittedName>
</protein>
<evidence type="ECO:0000313" key="2">
    <source>
        <dbReference type="Proteomes" id="UP000230233"/>
    </source>
</evidence>
<reference evidence="2" key="1">
    <citation type="submission" date="2017-10" db="EMBL/GenBank/DDBJ databases">
        <title>Rapid genome shrinkage in a self-fertile nematode reveals novel sperm competition proteins.</title>
        <authorList>
            <person name="Yin D."/>
            <person name="Schwarz E.M."/>
            <person name="Thomas C.G."/>
            <person name="Felde R.L."/>
            <person name="Korf I.F."/>
            <person name="Cutter A.D."/>
            <person name="Schartner C.M."/>
            <person name="Ralston E.J."/>
            <person name="Meyer B.J."/>
            <person name="Haag E.S."/>
        </authorList>
    </citation>
    <scope>NUCLEOTIDE SEQUENCE [LARGE SCALE GENOMIC DNA]</scope>
    <source>
        <strain evidence="2">JU1422</strain>
    </source>
</reference>
<name>A0A2G5SZ17_9PELO</name>
<dbReference type="STRING" id="1611254.A0A2G5SZ17"/>